<protein>
    <submittedName>
        <fullName evidence="1">Uncharacterized protein</fullName>
    </submittedName>
</protein>
<dbReference type="EMBL" id="MU266564">
    <property type="protein sequence ID" value="KAH7920685.1"/>
    <property type="molecule type" value="Genomic_DNA"/>
</dbReference>
<accession>A0ACB8B4J5</accession>
<comment type="caution">
    <text evidence="1">The sequence shown here is derived from an EMBL/GenBank/DDBJ whole genome shotgun (WGS) entry which is preliminary data.</text>
</comment>
<organism evidence="1 2">
    <name type="scientific">Leucogyrophana mollusca</name>
    <dbReference type="NCBI Taxonomy" id="85980"/>
    <lineage>
        <taxon>Eukaryota</taxon>
        <taxon>Fungi</taxon>
        <taxon>Dikarya</taxon>
        <taxon>Basidiomycota</taxon>
        <taxon>Agaricomycotina</taxon>
        <taxon>Agaricomycetes</taxon>
        <taxon>Agaricomycetidae</taxon>
        <taxon>Boletales</taxon>
        <taxon>Boletales incertae sedis</taxon>
        <taxon>Leucogyrophana</taxon>
    </lineage>
</organism>
<sequence length="549" mass="59742">MSYPAPVLVAGAGPAGLVAALTLLQNGIPVRIIEKERKYRIGQRGAGNLPRSLELYNFLGVPEVDQVGKRIPLIRLYKPGTTEPIKTISMVPHTEPTPAIPFHTPKMIGQETLEGILRAHLEKLSCFVELGTELRSFEQFHDHVVAHLEKTDASGTVVSKTIEASWLIGADGAKGVVRKGLGLTFLGETREELRVVIGDIRLTAPGIDRVHWHRFGNRETRLLMLRPTDEVGENGFQFSLFGAEADPAQLVADHDALFEFISSVTGADVTIHEVVWANEFRPNIRMVNKFGEGRVFVAGDAAHVHSPSGGQGLNSSVQDTFNLCWKLALVQKDLAPPSLLDTYTAERLPVIAEMLELTTSILNQTLVAASEEEAIQQRGQRLLMLGINYRSSSIVRDEFVTEARPVAAYGLLDEGRLEAGDRAPDAPGLRAQDGTTTKLFDIYRPWYHTVLVFGPDAAQSLGKYDPSLVRLVVVLPASGAGTHSGYGADMVLVDEERYAHSAYLVKEGDAKVVVIRPDGVVGAIVHNLEGVNKYFGGIFSSIPVKAGDV</sequence>
<proteinExistence type="predicted"/>
<evidence type="ECO:0000313" key="1">
    <source>
        <dbReference type="EMBL" id="KAH7920685.1"/>
    </source>
</evidence>
<name>A0ACB8B4J5_9AGAM</name>
<evidence type="ECO:0000313" key="2">
    <source>
        <dbReference type="Proteomes" id="UP000790709"/>
    </source>
</evidence>
<gene>
    <name evidence="1" type="ORF">BV22DRAFT_1039541</name>
</gene>
<reference evidence="1" key="1">
    <citation type="journal article" date="2021" name="New Phytol.">
        <title>Evolutionary innovations through gain and loss of genes in the ectomycorrhizal Boletales.</title>
        <authorList>
            <person name="Wu G."/>
            <person name="Miyauchi S."/>
            <person name="Morin E."/>
            <person name="Kuo A."/>
            <person name="Drula E."/>
            <person name="Varga T."/>
            <person name="Kohler A."/>
            <person name="Feng B."/>
            <person name="Cao Y."/>
            <person name="Lipzen A."/>
            <person name="Daum C."/>
            <person name="Hundley H."/>
            <person name="Pangilinan J."/>
            <person name="Johnson J."/>
            <person name="Barry K."/>
            <person name="LaButti K."/>
            <person name="Ng V."/>
            <person name="Ahrendt S."/>
            <person name="Min B."/>
            <person name="Choi I.G."/>
            <person name="Park H."/>
            <person name="Plett J.M."/>
            <person name="Magnuson J."/>
            <person name="Spatafora J.W."/>
            <person name="Nagy L.G."/>
            <person name="Henrissat B."/>
            <person name="Grigoriev I.V."/>
            <person name="Yang Z.L."/>
            <person name="Xu J."/>
            <person name="Martin F.M."/>
        </authorList>
    </citation>
    <scope>NUCLEOTIDE SEQUENCE</scope>
    <source>
        <strain evidence="1">KUC20120723A-06</strain>
    </source>
</reference>
<keyword evidence="2" id="KW-1185">Reference proteome</keyword>
<dbReference type="Proteomes" id="UP000790709">
    <property type="component" value="Unassembled WGS sequence"/>
</dbReference>